<gene>
    <name evidence="5" type="ORF">HAX54_053408</name>
</gene>
<evidence type="ECO:0000313" key="6">
    <source>
        <dbReference type="Proteomes" id="UP000823775"/>
    </source>
</evidence>
<evidence type="ECO:0000256" key="3">
    <source>
        <dbReference type="ARBA" id="ARBA00038471"/>
    </source>
</evidence>
<dbReference type="Proteomes" id="UP000823775">
    <property type="component" value="Unassembled WGS sequence"/>
</dbReference>
<evidence type="ECO:0000256" key="1">
    <source>
        <dbReference type="ARBA" id="ARBA00022729"/>
    </source>
</evidence>
<feature type="domain" description="Pectinesterase inhibitor" evidence="4">
    <location>
        <begin position="54"/>
        <end position="195"/>
    </location>
</feature>
<dbReference type="SMART" id="SM00856">
    <property type="entry name" value="PMEI"/>
    <property type="match status" value="1"/>
</dbReference>
<dbReference type="CDD" id="cd15797">
    <property type="entry name" value="PMEI"/>
    <property type="match status" value="1"/>
</dbReference>
<keyword evidence="2" id="KW-1015">Disulfide bond</keyword>
<keyword evidence="1" id="KW-0732">Signal</keyword>
<evidence type="ECO:0000256" key="2">
    <source>
        <dbReference type="ARBA" id="ARBA00023157"/>
    </source>
</evidence>
<dbReference type="InterPro" id="IPR035513">
    <property type="entry name" value="Invertase/methylesterase_inhib"/>
</dbReference>
<dbReference type="Pfam" id="PF04043">
    <property type="entry name" value="PMEI"/>
    <property type="match status" value="1"/>
</dbReference>
<dbReference type="InterPro" id="IPR006501">
    <property type="entry name" value="Pectinesterase_inhib_dom"/>
</dbReference>
<reference evidence="5 6" key="1">
    <citation type="journal article" date="2021" name="BMC Genomics">
        <title>Datura genome reveals duplications of psychoactive alkaloid biosynthetic genes and high mutation rate following tissue culture.</title>
        <authorList>
            <person name="Rajewski A."/>
            <person name="Carter-House D."/>
            <person name="Stajich J."/>
            <person name="Litt A."/>
        </authorList>
    </citation>
    <scope>NUCLEOTIDE SEQUENCE [LARGE SCALE GENOMIC DNA]</scope>
    <source>
        <strain evidence="5">AR-01</strain>
    </source>
</reference>
<evidence type="ECO:0000313" key="5">
    <source>
        <dbReference type="EMBL" id="MCD7464779.1"/>
    </source>
</evidence>
<dbReference type="NCBIfam" id="TIGR01614">
    <property type="entry name" value="PME_inhib"/>
    <property type="match status" value="1"/>
</dbReference>
<sequence length="199" mass="22280">MKRPHHHSSLKILTWKRLWIDLSPGELPKSSNCESVELISEDFDTSSLFSVMIDVPKFLALISDSSRKHKLIKEDPRSKGANPEGLMNISIDLSQKNATFVYNVVSTLLKQATDPKLKLRYTLCLENFKDAINNLEKLPGLLKSKDYYSLSAHASAAIGDPSTCDNRFLEPPAETPQLKDASDKLRGLIDVILVLVNFL</sequence>
<proteinExistence type="inferred from homology"/>
<dbReference type="InterPro" id="IPR052421">
    <property type="entry name" value="PCW_Enzyme_Inhibitor"/>
</dbReference>
<dbReference type="PANTHER" id="PTHR36710:SF4">
    <property type="entry name" value="PLANT INVERTASE_PECTIN METHYLESTERASE INHIBITOR SUPERFAMILY PROTEIN"/>
    <property type="match status" value="1"/>
</dbReference>
<dbReference type="Gene3D" id="1.20.140.40">
    <property type="entry name" value="Invertase/pectin methylesterase inhibitor family protein"/>
    <property type="match status" value="1"/>
</dbReference>
<dbReference type="PANTHER" id="PTHR36710">
    <property type="entry name" value="PECTINESTERASE INHIBITOR-LIKE"/>
    <property type="match status" value="1"/>
</dbReference>
<name>A0ABS8T198_DATST</name>
<accession>A0ABS8T198</accession>
<comment type="similarity">
    <text evidence="3">Belongs to the PMEI family.</text>
</comment>
<dbReference type="EMBL" id="JACEIK010000994">
    <property type="protein sequence ID" value="MCD7464779.1"/>
    <property type="molecule type" value="Genomic_DNA"/>
</dbReference>
<dbReference type="SUPFAM" id="SSF101148">
    <property type="entry name" value="Plant invertase/pectin methylesterase inhibitor"/>
    <property type="match status" value="1"/>
</dbReference>
<dbReference type="InterPro" id="IPR034086">
    <property type="entry name" value="PMEI_plant"/>
</dbReference>
<protein>
    <recommendedName>
        <fullName evidence="4">Pectinesterase inhibitor domain-containing protein</fullName>
    </recommendedName>
</protein>
<comment type="caution">
    <text evidence="5">The sequence shown here is derived from an EMBL/GenBank/DDBJ whole genome shotgun (WGS) entry which is preliminary data.</text>
</comment>
<evidence type="ECO:0000259" key="4">
    <source>
        <dbReference type="SMART" id="SM00856"/>
    </source>
</evidence>
<organism evidence="5 6">
    <name type="scientific">Datura stramonium</name>
    <name type="common">Jimsonweed</name>
    <name type="synonym">Common thornapple</name>
    <dbReference type="NCBI Taxonomy" id="4076"/>
    <lineage>
        <taxon>Eukaryota</taxon>
        <taxon>Viridiplantae</taxon>
        <taxon>Streptophyta</taxon>
        <taxon>Embryophyta</taxon>
        <taxon>Tracheophyta</taxon>
        <taxon>Spermatophyta</taxon>
        <taxon>Magnoliopsida</taxon>
        <taxon>eudicotyledons</taxon>
        <taxon>Gunneridae</taxon>
        <taxon>Pentapetalae</taxon>
        <taxon>asterids</taxon>
        <taxon>lamiids</taxon>
        <taxon>Solanales</taxon>
        <taxon>Solanaceae</taxon>
        <taxon>Solanoideae</taxon>
        <taxon>Datureae</taxon>
        <taxon>Datura</taxon>
    </lineage>
</organism>
<keyword evidence="6" id="KW-1185">Reference proteome</keyword>